<dbReference type="EMBL" id="KE346374">
    <property type="protein sequence ID" value="KJE97626.1"/>
    <property type="molecule type" value="Genomic_DNA"/>
</dbReference>
<dbReference type="Pfam" id="PF00650">
    <property type="entry name" value="CRAL_TRIO"/>
    <property type="match status" value="1"/>
</dbReference>
<dbReference type="SMART" id="SM00516">
    <property type="entry name" value="SEC14"/>
    <property type="match status" value="1"/>
</dbReference>
<accession>A0A0D2URQ3</accession>
<evidence type="ECO:0000313" key="3">
    <source>
        <dbReference type="EMBL" id="KJE97626.1"/>
    </source>
</evidence>
<reference evidence="4" key="1">
    <citation type="submission" date="2011-02" db="EMBL/GenBank/DDBJ databases">
        <title>The Genome Sequence of Capsaspora owczarzaki ATCC 30864.</title>
        <authorList>
            <person name="Russ C."/>
            <person name="Cuomo C."/>
            <person name="Burger G."/>
            <person name="Gray M.W."/>
            <person name="Holland P.W.H."/>
            <person name="King N."/>
            <person name="Lang F.B.F."/>
            <person name="Roger A.J."/>
            <person name="Ruiz-Trillo I."/>
            <person name="Young S.K."/>
            <person name="Zeng Q."/>
            <person name="Gargeya S."/>
            <person name="Alvarado L."/>
            <person name="Berlin A."/>
            <person name="Chapman S.B."/>
            <person name="Chen Z."/>
            <person name="Freedman E."/>
            <person name="Gellesch M."/>
            <person name="Goldberg J."/>
            <person name="Griggs A."/>
            <person name="Gujja S."/>
            <person name="Heilman E."/>
            <person name="Heiman D."/>
            <person name="Howarth C."/>
            <person name="Mehta T."/>
            <person name="Neiman D."/>
            <person name="Pearson M."/>
            <person name="Roberts A."/>
            <person name="Saif S."/>
            <person name="Shea T."/>
            <person name="Shenoy N."/>
            <person name="Sisk P."/>
            <person name="Stolte C."/>
            <person name="Sykes S."/>
            <person name="White J."/>
            <person name="Yandava C."/>
            <person name="Haas B."/>
            <person name="Nusbaum C."/>
            <person name="Birren B."/>
        </authorList>
    </citation>
    <scope>NUCLEOTIDE SEQUENCE</scope>
    <source>
        <strain evidence="4">ATCC 30864</strain>
    </source>
</reference>
<dbReference type="PROSITE" id="PS50191">
    <property type="entry name" value="CRAL_TRIO"/>
    <property type="match status" value="1"/>
</dbReference>
<proteinExistence type="predicted"/>
<dbReference type="SUPFAM" id="SSF52087">
    <property type="entry name" value="CRAL/TRIO domain"/>
    <property type="match status" value="1"/>
</dbReference>
<gene>
    <name evidence="3" type="ORF">CAOG_007453</name>
</gene>
<dbReference type="Proteomes" id="UP000008743">
    <property type="component" value="Unassembled WGS sequence"/>
</dbReference>
<dbReference type="InterPro" id="IPR011074">
    <property type="entry name" value="CRAL/TRIO_N_dom"/>
</dbReference>
<dbReference type="InParanoid" id="A0A0D2URQ3"/>
<dbReference type="PRINTS" id="PR00180">
    <property type="entry name" value="CRETINALDHBP"/>
</dbReference>
<dbReference type="PANTHER" id="PTHR45824">
    <property type="entry name" value="GH16843P"/>
    <property type="match status" value="1"/>
</dbReference>
<dbReference type="InterPro" id="IPR036273">
    <property type="entry name" value="CRAL/TRIO_N_dom_sf"/>
</dbReference>
<name>A0A0D2URQ3_CAPO3</name>
<dbReference type="InterPro" id="IPR036865">
    <property type="entry name" value="CRAL-TRIO_dom_sf"/>
</dbReference>
<dbReference type="AlphaFoldDB" id="A0A0D2URQ3"/>
<feature type="domain" description="CRAL-TRIO" evidence="2">
    <location>
        <begin position="139"/>
        <end position="285"/>
    </location>
</feature>
<dbReference type="OrthoDB" id="75724at2759"/>
<protein>
    <recommendedName>
        <fullName evidence="2">CRAL-TRIO domain-containing protein</fullName>
    </recommendedName>
</protein>
<keyword evidence="4" id="KW-1185">Reference proteome</keyword>
<organism evidence="3 4">
    <name type="scientific">Capsaspora owczarzaki (strain ATCC 30864)</name>
    <dbReference type="NCBI Taxonomy" id="595528"/>
    <lineage>
        <taxon>Eukaryota</taxon>
        <taxon>Filasterea</taxon>
        <taxon>Capsaspora</taxon>
    </lineage>
</organism>
<feature type="region of interest" description="Disordered" evidence="1">
    <location>
        <begin position="1"/>
        <end position="20"/>
    </location>
</feature>
<dbReference type="GO" id="GO:0008526">
    <property type="term" value="F:phosphatidylinositol transfer activity"/>
    <property type="evidence" value="ECO:0007669"/>
    <property type="project" value="TreeGrafter"/>
</dbReference>
<dbReference type="PhylomeDB" id="A0A0D2URQ3"/>
<evidence type="ECO:0000256" key="1">
    <source>
        <dbReference type="SAM" id="MobiDB-lite"/>
    </source>
</evidence>
<dbReference type="SMART" id="SM01100">
    <property type="entry name" value="CRAL_TRIO_N"/>
    <property type="match status" value="1"/>
</dbReference>
<evidence type="ECO:0000259" key="2">
    <source>
        <dbReference type="PROSITE" id="PS50191"/>
    </source>
</evidence>
<dbReference type="PANTHER" id="PTHR45824:SF29">
    <property type="entry name" value="GH16843P"/>
    <property type="match status" value="1"/>
</dbReference>
<feature type="compositionally biased region" description="Low complexity" evidence="1">
    <location>
        <begin position="345"/>
        <end position="360"/>
    </location>
</feature>
<dbReference type="Pfam" id="PF03765">
    <property type="entry name" value="CRAL_TRIO_N"/>
    <property type="match status" value="1"/>
</dbReference>
<dbReference type="SUPFAM" id="SSF46938">
    <property type="entry name" value="CRAL/TRIO N-terminal domain"/>
    <property type="match status" value="1"/>
</dbReference>
<dbReference type="Gene3D" id="3.40.525.10">
    <property type="entry name" value="CRAL-TRIO lipid binding domain"/>
    <property type="match status" value="1"/>
</dbReference>
<evidence type="ECO:0000313" key="4">
    <source>
        <dbReference type="Proteomes" id="UP000008743"/>
    </source>
</evidence>
<dbReference type="CDD" id="cd00170">
    <property type="entry name" value="SEC14"/>
    <property type="match status" value="1"/>
</dbReference>
<feature type="region of interest" description="Disordered" evidence="1">
    <location>
        <begin position="306"/>
        <end position="360"/>
    </location>
</feature>
<dbReference type="OMA" id="DEEPDYC"/>
<dbReference type="RefSeq" id="XP_004343312.1">
    <property type="nucleotide sequence ID" value="XM_004343262.2"/>
</dbReference>
<dbReference type="InterPro" id="IPR001251">
    <property type="entry name" value="CRAL-TRIO_dom"/>
</dbReference>
<dbReference type="eggNOG" id="KOG1470">
    <property type="taxonomic scope" value="Eukaryota"/>
</dbReference>
<sequence length="360" mass="40455">MAASGASALSQQHDFTEGLNDKEREAFQILQTLVRSGRLPPQVDLTGAPVASAAAGSSKDKNAKQQEQDVVLTEQDIKFIDQACILRYLRARNFHVPKSARMLRESVEWRNSQGVYKLSITTHPFIETSLARANMYMNGRDKGGRPIIVLRPNIYHDPHSSEEKLFFMCYALEQAFRTMEPHIYQMTWVCSLDGYSMKHNGDLKFARELLNMLQNHNPERLGQAFFLDVPFLFRAAWKAMSPFIDEKTKSKVHFVANSNRTEYLAKYIDLDVLEACFGGTNRFQIDHHQYVKKMLDLEGVDHSTFKSTFGTEAPPKPRYSKTATNDIDPAEAAAARANLEKDAPDAAAEAEADAAAASAE</sequence>
<dbReference type="InterPro" id="IPR052578">
    <property type="entry name" value="PI_Transfer_CRAL-TRIO"/>
</dbReference>